<protein>
    <recommendedName>
        <fullName evidence="2">tRNA (adenine(58)-N(1))-methyltransferase catalytic subunit TRM61</fullName>
        <ecNumber evidence="1">2.1.1.220</ecNumber>
    </recommendedName>
    <alternativeName>
        <fullName evidence="3">tRNA(m1A58)-methyltransferase subunit TRM61</fullName>
    </alternativeName>
</protein>
<dbReference type="EC" id="2.1.1.220" evidence="1"/>
<evidence type="ECO:0000256" key="3">
    <source>
        <dbReference type="ARBA" id="ARBA00033309"/>
    </source>
</evidence>
<feature type="region of interest" description="Disordered" evidence="4">
    <location>
        <begin position="405"/>
        <end position="449"/>
    </location>
</feature>
<name>A0ABR1H5N4_9HYPO</name>
<dbReference type="PANTHER" id="PTHR12133:SF1">
    <property type="entry name" value="TRNA (ADENINE(58)-N(1))-METHYLTRANSFERASE, MITOCHONDRIAL"/>
    <property type="match status" value="1"/>
</dbReference>
<evidence type="ECO:0000313" key="6">
    <source>
        <dbReference type="Proteomes" id="UP001498421"/>
    </source>
</evidence>
<gene>
    <name evidence="5" type="ORF">QQZ08_012010</name>
</gene>
<dbReference type="Gene3D" id="3.40.50.150">
    <property type="entry name" value="Vaccinia Virus protein VP39"/>
    <property type="match status" value="1"/>
</dbReference>
<keyword evidence="6" id="KW-1185">Reference proteome</keyword>
<dbReference type="InterPro" id="IPR029063">
    <property type="entry name" value="SAM-dependent_MTases_sf"/>
</dbReference>
<evidence type="ECO:0000313" key="5">
    <source>
        <dbReference type="EMBL" id="KAK7416391.1"/>
    </source>
</evidence>
<organism evidence="5 6">
    <name type="scientific">Neonectria magnoliae</name>
    <dbReference type="NCBI Taxonomy" id="2732573"/>
    <lineage>
        <taxon>Eukaryota</taxon>
        <taxon>Fungi</taxon>
        <taxon>Dikarya</taxon>
        <taxon>Ascomycota</taxon>
        <taxon>Pezizomycotina</taxon>
        <taxon>Sordariomycetes</taxon>
        <taxon>Hypocreomycetidae</taxon>
        <taxon>Hypocreales</taxon>
        <taxon>Nectriaceae</taxon>
        <taxon>Neonectria</taxon>
    </lineage>
</organism>
<dbReference type="SUPFAM" id="SSF53335">
    <property type="entry name" value="S-adenosyl-L-methionine-dependent methyltransferases"/>
    <property type="match status" value="1"/>
</dbReference>
<proteinExistence type="predicted"/>
<dbReference type="PROSITE" id="PS51620">
    <property type="entry name" value="SAM_TRM61"/>
    <property type="match status" value="1"/>
</dbReference>
<dbReference type="Proteomes" id="UP001498421">
    <property type="component" value="Unassembled WGS sequence"/>
</dbReference>
<dbReference type="EMBL" id="JAZAVK010000209">
    <property type="protein sequence ID" value="KAK7416391.1"/>
    <property type="molecule type" value="Genomic_DNA"/>
</dbReference>
<evidence type="ECO:0000256" key="4">
    <source>
        <dbReference type="SAM" id="MobiDB-lite"/>
    </source>
</evidence>
<evidence type="ECO:0000256" key="2">
    <source>
        <dbReference type="ARBA" id="ARBA00015963"/>
    </source>
</evidence>
<evidence type="ECO:0000256" key="1">
    <source>
        <dbReference type="ARBA" id="ARBA00012796"/>
    </source>
</evidence>
<dbReference type="PANTHER" id="PTHR12133">
    <property type="entry name" value="TRNA (ADENINE(58)-N(1))-METHYLTRANSFERASE"/>
    <property type="match status" value="1"/>
</dbReference>
<sequence>MRLPRPLALGRLSHLRFDRQYSSSHIIKENDALFLRQRGKARPHWHLTSPLRPDSKVRLAYGASVNASDLIGRSLLDVVSDSSGRDVVLHEPSLASYIINSARQATPIYPHDANTIVALLDLNLPRPGEEDEKPHAPPFEIFEAGTGMGSLTLHIARALHAANPPTTPSLRNALCSANYQPHGFGLNLSPEEQTAYDSYRASRRAVLHTLDRNPKHSRAAHKLIRHFRRALYSPTIDFHVGSIDEYLTERLAQTDGAPFLSHAILDLPSAQDNATSVIKALKPNGLLVLFNPSISQVGDFQAWVKRTGQPVQVEKVLELPVSTTADGSRDCGGGREWDVKTVIPKGADSDVQPVQVMRPKVGDRVVGGGFVAVLRRYHVGKPSSEIETVQEEDTLVEQPSILVESPLEEVMPVEQPSSVDESAMEESTPVNEVPSEDHPDQEKTTSPSY</sequence>
<accession>A0ABR1H5N4</accession>
<dbReference type="InterPro" id="IPR014816">
    <property type="entry name" value="tRNA_MeTrfase_Gcd14"/>
</dbReference>
<comment type="caution">
    <text evidence="5">The sequence shown here is derived from an EMBL/GenBank/DDBJ whole genome shotgun (WGS) entry which is preliminary data.</text>
</comment>
<reference evidence="5 6" key="1">
    <citation type="journal article" date="2025" name="Microbiol. Resour. Announc.">
        <title>Draft genome sequences for Neonectria magnoliae and Neonectria punicea, canker pathogens of Liriodendron tulipifera and Acer saccharum in West Virginia.</title>
        <authorList>
            <person name="Petronek H.M."/>
            <person name="Kasson M.T."/>
            <person name="Metheny A.M."/>
            <person name="Stauder C.M."/>
            <person name="Lovett B."/>
            <person name="Lynch S.C."/>
            <person name="Garnas J.R."/>
            <person name="Kasson L.R."/>
            <person name="Stajich J.E."/>
        </authorList>
    </citation>
    <scope>NUCLEOTIDE SEQUENCE [LARGE SCALE GENOMIC DNA]</scope>
    <source>
        <strain evidence="5 6">NRRL 64651</strain>
    </source>
</reference>